<proteinExistence type="predicted"/>
<accession>A0ABQ4PYR2</accession>
<protein>
    <submittedName>
        <fullName evidence="1">Uncharacterized protein</fullName>
    </submittedName>
</protein>
<reference evidence="1" key="2">
    <citation type="journal article" date="2023" name="ISME Commun">
        <title>Characterization of a bloom-associated alphaproteobacterial lineage, 'Candidatus Phycosocius': insights into freshwater algal-bacterial interactions.</title>
        <authorList>
            <person name="Tanabe Y."/>
            <person name="Yamaguchi H."/>
            <person name="Yoshida M."/>
            <person name="Kai A."/>
            <person name="Okazaki Y."/>
        </authorList>
    </citation>
    <scope>NUCLEOTIDE SEQUENCE</scope>
    <source>
        <strain evidence="1">BOTRYCO-1</strain>
    </source>
</reference>
<gene>
    <name evidence="1" type="ORF">PsB1_1963</name>
</gene>
<dbReference type="EMBL" id="BPFZ01000014">
    <property type="protein sequence ID" value="GIU67809.1"/>
    <property type="molecule type" value="Genomic_DNA"/>
</dbReference>
<evidence type="ECO:0000313" key="1">
    <source>
        <dbReference type="EMBL" id="GIU67809.1"/>
    </source>
</evidence>
<dbReference type="Proteomes" id="UP001161064">
    <property type="component" value="Unassembled WGS sequence"/>
</dbReference>
<organism evidence="1 2">
    <name type="scientific">Candidatus Phycosocius spiralis</name>
    <dbReference type="NCBI Taxonomy" id="2815099"/>
    <lineage>
        <taxon>Bacteria</taxon>
        <taxon>Pseudomonadati</taxon>
        <taxon>Pseudomonadota</taxon>
        <taxon>Alphaproteobacteria</taxon>
        <taxon>Caulobacterales</taxon>
        <taxon>Caulobacterales incertae sedis</taxon>
        <taxon>Candidatus Phycosocius</taxon>
    </lineage>
</organism>
<sequence>MTAQAWQNLILTQLHANIATASPREIKAWLELMVRGRKLYATTKEDPKLTYKRVEAARIAVIAKLELLLDEMDDPNWVAPTLS</sequence>
<evidence type="ECO:0000313" key="2">
    <source>
        <dbReference type="Proteomes" id="UP001161064"/>
    </source>
</evidence>
<reference evidence="1" key="1">
    <citation type="submission" date="2021-05" db="EMBL/GenBank/DDBJ databases">
        <authorList>
            <person name="Tanabe Y."/>
        </authorList>
    </citation>
    <scope>NUCLEOTIDE SEQUENCE</scope>
    <source>
        <strain evidence="1">BOTRYCO-1</strain>
    </source>
</reference>
<comment type="caution">
    <text evidence="1">The sequence shown here is derived from an EMBL/GenBank/DDBJ whole genome shotgun (WGS) entry which is preliminary data.</text>
</comment>
<name>A0ABQ4PYR2_9PROT</name>
<keyword evidence="2" id="KW-1185">Reference proteome</keyword>